<dbReference type="PANTHER" id="PTHR48007:SF77">
    <property type="entry name" value="PROTEIN KINASE DOMAIN-CONTAINING PROTEIN"/>
    <property type="match status" value="1"/>
</dbReference>
<dbReference type="STRING" id="542762.A0A4S4EHW6"/>
<organism evidence="2 3">
    <name type="scientific">Camellia sinensis var. sinensis</name>
    <name type="common">China tea</name>
    <dbReference type="NCBI Taxonomy" id="542762"/>
    <lineage>
        <taxon>Eukaryota</taxon>
        <taxon>Viridiplantae</taxon>
        <taxon>Streptophyta</taxon>
        <taxon>Embryophyta</taxon>
        <taxon>Tracheophyta</taxon>
        <taxon>Spermatophyta</taxon>
        <taxon>Magnoliopsida</taxon>
        <taxon>eudicotyledons</taxon>
        <taxon>Gunneridae</taxon>
        <taxon>Pentapetalae</taxon>
        <taxon>asterids</taxon>
        <taxon>Ericales</taxon>
        <taxon>Theaceae</taxon>
        <taxon>Camellia</taxon>
    </lineage>
</organism>
<dbReference type="InterPro" id="IPR011009">
    <property type="entry name" value="Kinase-like_dom_sf"/>
</dbReference>
<dbReference type="Gene3D" id="1.10.510.10">
    <property type="entry name" value="Transferase(Phosphotransferase) domain 1"/>
    <property type="match status" value="1"/>
</dbReference>
<evidence type="ECO:0000313" key="3">
    <source>
        <dbReference type="Proteomes" id="UP000306102"/>
    </source>
</evidence>
<dbReference type="PROSITE" id="PS50011">
    <property type="entry name" value="PROTEIN_KINASE_DOM"/>
    <property type="match status" value="1"/>
</dbReference>
<dbReference type="InterPro" id="IPR046959">
    <property type="entry name" value="PRK1-6/SRF4-like"/>
</dbReference>
<keyword evidence="3" id="KW-1185">Reference proteome</keyword>
<dbReference type="GO" id="GO:0005524">
    <property type="term" value="F:ATP binding"/>
    <property type="evidence" value="ECO:0007669"/>
    <property type="project" value="InterPro"/>
</dbReference>
<dbReference type="EMBL" id="SDRB02004604">
    <property type="protein sequence ID" value="THG15624.1"/>
    <property type="molecule type" value="Genomic_DNA"/>
</dbReference>
<dbReference type="Proteomes" id="UP000306102">
    <property type="component" value="Unassembled WGS sequence"/>
</dbReference>
<reference evidence="2 3" key="1">
    <citation type="journal article" date="2018" name="Proc. Natl. Acad. Sci. U.S.A.">
        <title>Draft genome sequence of Camellia sinensis var. sinensis provides insights into the evolution of the tea genome and tea quality.</title>
        <authorList>
            <person name="Wei C."/>
            <person name="Yang H."/>
            <person name="Wang S."/>
            <person name="Zhao J."/>
            <person name="Liu C."/>
            <person name="Gao L."/>
            <person name="Xia E."/>
            <person name="Lu Y."/>
            <person name="Tai Y."/>
            <person name="She G."/>
            <person name="Sun J."/>
            <person name="Cao H."/>
            <person name="Tong W."/>
            <person name="Gao Q."/>
            <person name="Li Y."/>
            <person name="Deng W."/>
            <person name="Jiang X."/>
            <person name="Wang W."/>
            <person name="Chen Q."/>
            <person name="Zhang S."/>
            <person name="Li H."/>
            <person name="Wu J."/>
            <person name="Wang P."/>
            <person name="Li P."/>
            <person name="Shi C."/>
            <person name="Zheng F."/>
            <person name="Jian J."/>
            <person name="Huang B."/>
            <person name="Shan D."/>
            <person name="Shi M."/>
            <person name="Fang C."/>
            <person name="Yue Y."/>
            <person name="Li F."/>
            <person name="Li D."/>
            <person name="Wei S."/>
            <person name="Han B."/>
            <person name="Jiang C."/>
            <person name="Yin Y."/>
            <person name="Xia T."/>
            <person name="Zhang Z."/>
            <person name="Bennetzen J.L."/>
            <person name="Zhao S."/>
            <person name="Wan X."/>
        </authorList>
    </citation>
    <scope>NUCLEOTIDE SEQUENCE [LARGE SCALE GENOMIC DNA]</scope>
    <source>
        <strain evidence="3">cv. Shuchazao</strain>
        <tissue evidence="2">Leaf</tissue>
    </source>
</reference>
<dbReference type="PANTHER" id="PTHR48007">
    <property type="entry name" value="LEUCINE-RICH REPEAT RECEPTOR-LIKE PROTEIN KINASE PXC1"/>
    <property type="match status" value="1"/>
</dbReference>
<evidence type="ECO:0000259" key="1">
    <source>
        <dbReference type="PROSITE" id="PS50011"/>
    </source>
</evidence>
<dbReference type="Pfam" id="PF00069">
    <property type="entry name" value="Pkinase"/>
    <property type="match status" value="1"/>
</dbReference>
<proteinExistence type="predicted"/>
<accession>A0A4S4EHW6</accession>
<name>A0A4S4EHW6_CAMSN</name>
<protein>
    <recommendedName>
        <fullName evidence="1">Protein kinase domain-containing protein</fullName>
    </recommendedName>
</protein>
<comment type="caution">
    <text evidence="2">The sequence shown here is derived from an EMBL/GenBank/DDBJ whole genome shotgun (WGS) entry which is preliminary data.</text>
</comment>
<gene>
    <name evidence="2" type="ORF">TEA_027353</name>
</gene>
<sequence length="322" mass="36270">MLSQGTPKFITKEYQKTMMEKNSSGSESEDSNNRSDGLVVFGNRGRVFGVNELLGSEAEILGKGTFWTSYKAYLVDGDAVVVKRFKVPCDFAKDELQKLGQMVHPNLIPIRAYFFSQSEKLLIRDYMPVGSLSHHLHGHGGKNKTPLDWQDRYRIAYGVARGIEYLHSQCPIVCHGNLRSSNILLTSGLDAHLSDFSIAQLLSPNSKLNYVAGYRAPEVTNVHQVSQKSDVYSFGVLLLELLTGKAPMGDFDLPKWVRSMCQEKPIIDVFDQKLLRQQENIEEQMFQFLQLAICCTFEYPNNRPLIADVANRIKGICKPELG</sequence>
<dbReference type="Gene3D" id="3.30.200.20">
    <property type="entry name" value="Phosphorylase Kinase, domain 1"/>
    <property type="match status" value="1"/>
</dbReference>
<dbReference type="InterPro" id="IPR000719">
    <property type="entry name" value="Prot_kinase_dom"/>
</dbReference>
<dbReference type="SUPFAM" id="SSF56112">
    <property type="entry name" value="Protein kinase-like (PK-like)"/>
    <property type="match status" value="1"/>
</dbReference>
<evidence type="ECO:0000313" key="2">
    <source>
        <dbReference type="EMBL" id="THG15624.1"/>
    </source>
</evidence>
<dbReference type="FunFam" id="1.10.510.10:FF:000095">
    <property type="entry name" value="protein STRUBBELIG-RECEPTOR FAMILY 8"/>
    <property type="match status" value="1"/>
</dbReference>
<dbReference type="AlphaFoldDB" id="A0A4S4EHW6"/>
<dbReference type="GO" id="GO:0004672">
    <property type="term" value="F:protein kinase activity"/>
    <property type="evidence" value="ECO:0007669"/>
    <property type="project" value="InterPro"/>
</dbReference>
<feature type="domain" description="Protein kinase" evidence="1">
    <location>
        <begin position="55"/>
        <end position="321"/>
    </location>
</feature>